<dbReference type="AlphaFoldDB" id="A0A1E8CPE0"/>
<evidence type="ECO:0000256" key="1">
    <source>
        <dbReference type="ARBA" id="ARBA00022490"/>
    </source>
</evidence>
<evidence type="ECO:0000259" key="4">
    <source>
        <dbReference type="Pfam" id="PF02576"/>
    </source>
</evidence>
<dbReference type="GO" id="GO:0000028">
    <property type="term" value="P:ribosomal small subunit assembly"/>
    <property type="evidence" value="ECO:0007669"/>
    <property type="project" value="TreeGrafter"/>
</dbReference>
<evidence type="ECO:0000259" key="5">
    <source>
        <dbReference type="Pfam" id="PF17384"/>
    </source>
</evidence>
<keyword evidence="7" id="KW-1185">Reference proteome</keyword>
<keyword evidence="1 3" id="KW-0963">Cytoplasm</keyword>
<organism evidence="6 7">
    <name type="scientific">Pseudohongiella acticola</name>
    <dbReference type="NCBI Taxonomy" id="1524254"/>
    <lineage>
        <taxon>Bacteria</taxon>
        <taxon>Pseudomonadati</taxon>
        <taxon>Pseudomonadota</taxon>
        <taxon>Gammaproteobacteria</taxon>
        <taxon>Pseudomonadales</taxon>
        <taxon>Pseudohongiellaceae</taxon>
        <taxon>Pseudohongiella</taxon>
    </lineage>
</organism>
<dbReference type="SUPFAM" id="SSF74942">
    <property type="entry name" value="YhbC-like, C-terminal domain"/>
    <property type="match status" value="1"/>
</dbReference>
<keyword evidence="2 3" id="KW-0690">Ribosome biogenesis</keyword>
<accession>A0A1E8CPE0</accession>
<evidence type="ECO:0000256" key="3">
    <source>
        <dbReference type="HAMAP-Rule" id="MF_01077"/>
    </source>
</evidence>
<gene>
    <name evidence="3" type="primary">rimP</name>
    <name evidence="6" type="ORF">PHACT_11385</name>
</gene>
<feature type="domain" description="Ribosome maturation factor RimP C-terminal" evidence="5">
    <location>
        <begin position="86"/>
        <end position="148"/>
    </location>
</feature>
<dbReference type="InterPro" id="IPR035956">
    <property type="entry name" value="RimP_N_sf"/>
</dbReference>
<dbReference type="PANTHER" id="PTHR33867:SF1">
    <property type="entry name" value="RIBOSOME MATURATION FACTOR RIMP"/>
    <property type="match status" value="1"/>
</dbReference>
<dbReference type="Pfam" id="PF17384">
    <property type="entry name" value="DUF150_C"/>
    <property type="match status" value="1"/>
</dbReference>
<dbReference type="RefSeq" id="WP_070118391.1">
    <property type="nucleotide sequence ID" value="NZ_CAXATG010000003.1"/>
</dbReference>
<evidence type="ECO:0000313" key="7">
    <source>
        <dbReference type="Proteomes" id="UP000175669"/>
    </source>
</evidence>
<dbReference type="GO" id="GO:0005829">
    <property type="term" value="C:cytosol"/>
    <property type="evidence" value="ECO:0007669"/>
    <property type="project" value="TreeGrafter"/>
</dbReference>
<evidence type="ECO:0000313" key="6">
    <source>
        <dbReference type="EMBL" id="OFE14112.1"/>
    </source>
</evidence>
<reference evidence="7" key="1">
    <citation type="submission" date="2016-07" db="EMBL/GenBank/DDBJ databases">
        <authorList>
            <person name="Florea S."/>
            <person name="Webb J.S."/>
            <person name="Jaromczyk J."/>
            <person name="Schardl C.L."/>
        </authorList>
    </citation>
    <scope>NUCLEOTIDE SEQUENCE [LARGE SCALE GENOMIC DNA]</scope>
    <source>
        <strain evidence="7">KCTC 42131</strain>
    </source>
</reference>
<dbReference type="STRING" id="1524254.PHACT_11385"/>
<feature type="domain" description="Ribosome maturation factor RimP N-terminal" evidence="4">
    <location>
        <begin position="11"/>
        <end position="83"/>
    </location>
</feature>
<dbReference type="Pfam" id="PF02576">
    <property type="entry name" value="RimP_N"/>
    <property type="match status" value="1"/>
</dbReference>
<dbReference type="Proteomes" id="UP000175669">
    <property type="component" value="Unassembled WGS sequence"/>
</dbReference>
<dbReference type="GO" id="GO:0006412">
    <property type="term" value="P:translation"/>
    <property type="evidence" value="ECO:0007669"/>
    <property type="project" value="TreeGrafter"/>
</dbReference>
<dbReference type="HAMAP" id="MF_01077">
    <property type="entry name" value="RimP"/>
    <property type="match status" value="1"/>
</dbReference>
<evidence type="ECO:0000256" key="2">
    <source>
        <dbReference type="ARBA" id="ARBA00022517"/>
    </source>
</evidence>
<dbReference type="CDD" id="cd01734">
    <property type="entry name" value="YlxS_C"/>
    <property type="match status" value="1"/>
</dbReference>
<dbReference type="FunFam" id="3.30.300.70:FF:000001">
    <property type="entry name" value="Ribosome maturation factor RimP"/>
    <property type="match status" value="1"/>
</dbReference>
<dbReference type="InterPro" id="IPR028998">
    <property type="entry name" value="RimP_C"/>
</dbReference>
<dbReference type="Gene3D" id="3.30.300.70">
    <property type="entry name" value="RimP-like superfamily, N-terminal"/>
    <property type="match status" value="1"/>
</dbReference>
<dbReference type="SUPFAM" id="SSF75420">
    <property type="entry name" value="YhbC-like, N-terminal domain"/>
    <property type="match status" value="1"/>
</dbReference>
<dbReference type="OrthoDB" id="9805006at2"/>
<comment type="caution">
    <text evidence="6">The sequence shown here is derived from an EMBL/GenBank/DDBJ whole genome shotgun (WGS) entry which is preliminary data.</text>
</comment>
<dbReference type="InterPro" id="IPR003728">
    <property type="entry name" value="Ribosome_maturation_RimP"/>
</dbReference>
<dbReference type="InterPro" id="IPR028989">
    <property type="entry name" value="RimP_N"/>
</dbReference>
<comment type="function">
    <text evidence="3">Required for maturation of 30S ribosomal subunits.</text>
</comment>
<dbReference type="InterPro" id="IPR036847">
    <property type="entry name" value="RimP_C_sf"/>
</dbReference>
<name>A0A1E8CPE0_9GAMM</name>
<dbReference type="NCBIfam" id="NF000927">
    <property type="entry name" value="PRK00092.1-1"/>
    <property type="match status" value="1"/>
</dbReference>
<dbReference type="EMBL" id="MASR01000001">
    <property type="protein sequence ID" value="OFE14112.1"/>
    <property type="molecule type" value="Genomic_DNA"/>
</dbReference>
<protein>
    <recommendedName>
        <fullName evidence="3">Ribosome maturation factor RimP</fullName>
    </recommendedName>
</protein>
<sequence>MVASVDMISDLLRPTIEALSLELWGVEHIARGRSSLLRIYIDSPEGITIDDCERASRQVSGVLDVEDPLSGEYTLEVSSPGMDRPLFRFEQYGQFIGDVVNLRLRTPIDGRRKFKGVLEKAEADQVVMTVDGELVEIPFQHIDKANIAF</sequence>
<proteinExistence type="inferred from homology"/>
<dbReference type="Gene3D" id="2.30.30.180">
    <property type="entry name" value="Ribosome maturation factor RimP, C-terminal domain"/>
    <property type="match status" value="1"/>
</dbReference>
<dbReference type="PANTHER" id="PTHR33867">
    <property type="entry name" value="RIBOSOME MATURATION FACTOR RIMP"/>
    <property type="match status" value="1"/>
</dbReference>
<comment type="similarity">
    <text evidence="3">Belongs to the RimP family.</text>
</comment>
<comment type="subcellular location">
    <subcellularLocation>
        <location evidence="3">Cytoplasm</location>
    </subcellularLocation>
</comment>